<dbReference type="EMBL" id="LN681231">
    <property type="protein sequence ID" value="CEK25887.1"/>
    <property type="molecule type" value="Genomic_DNA"/>
</dbReference>
<name>A0A0A8V800_YERRU</name>
<protein>
    <submittedName>
        <fullName evidence="1">Uncharacterized protein</fullName>
    </submittedName>
</protein>
<evidence type="ECO:0000313" key="1">
    <source>
        <dbReference type="EMBL" id="CEK25887.1"/>
    </source>
</evidence>
<accession>A0A0A8V800</accession>
<gene>
    <name evidence="1" type="ORF">CSF007_0460</name>
</gene>
<reference evidence="1" key="1">
    <citation type="journal article" date="2015" name="Genome Announc.">
        <title>Complete Genome Sequence of Yersinia ruckeri Strain CSF007-82, Etiologic Agent of Red Mouth Disease in Salmonid Fish.</title>
        <authorList>
            <person name="Nelson M.C."/>
            <person name="LaPatra S.E."/>
            <person name="Welch T.J."/>
            <person name="Graf J."/>
        </authorList>
    </citation>
    <scope>NUCLEOTIDE SEQUENCE</scope>
    <source>
        <strain evidence="1">CSF007-82</strain>
    </source>
</reference>
<dbReference type="AlphaFoldDB" id="A0A0A8V800"/>
<organism evidence="1">
    <name type="scientific">Yersinia ruckeri</name>
    <dbReference type="NCBI Taxonomy" id="29486"/>
    <lineage>
        <taxon>Bacteria</taxon>
        <taxon>Pseudomonadati</taxon>
        <taxon>Pseudomonadota</taxon>
        <taxon>Gammaproteobacteria</taxon>
        <taxon>Enterobacterales</taxon>
        <taxon>Yersiniaceae</taxon>
        <taxon>Yersinia</taxon>
    </lineage>
</organism>
<sequence length="39" mass="4425">MSLSSKSIWGHKEKHLAFGAYLEISLVQAPEKRDVLKKV</sequence>
<proteinExistence type="predicted"/>